<evidence type="ECO:0000256" key="8">
    <source>
        <dbReference type="ARBA" id="ARBA00023163"/>
    </source>
</evidence>
<comment type="similarity">
    <text evidence="2">Belongs to the Mediator complex subunit 12 family.</text>
</comment>
<dbReference type="GO" id="GO:0016592">
    <property type="term" value="C:mediator complex"/>
    <property type="evidence" value="ECO:0007669"/>
    <property type="project" value="InterPro"/>
</dbReference>
<dbReference type="PANTHER" id="PTHR46567">
    <property type="entry name" value="MEDIATOR OF RNA POLYMERASE II TRANSCRIPTION SUBUNIT 12"/>
    <property type="match status" value="1"/>
</dbReference>
<evidence type="ECO:0000256" key="3">
    <source>
        <dbReference type="ARBA" id="ARBA00011629"/>
    </source>
</evidence>
<proteinExistence type="inferred from homology"/>
<evidence type="ECO:0000256" key="6">
    <source>
        <dbReference type="ARBA" id="ARBA00023015"/>
    </source>
</evidence>
<keyword evidence="7" id="KW-0010">Activator</keyword>
<protein>
    <recommendedName>
        <fullName evidence="4">Mediator of RNA polymerase II transcription subunit 12</fullName>
    </recommendedName>
    <alternativeName>
        <fullName evidence="11">Mediator complex subunit 12</fullName>
    </alternativeName>
</protein>
<dbReference type="InterPro" id="IPR019035">
    <property type="entry name" value="Mediator_Med12"/>
</dbReference>
<evidence type="ECO:0000256" key="7">
    <source>
        <dbReference type="ARBA" id="ARBA00023159"/>
    </source>
</evidence>
<dbReference type="EMBL" id="JABCIY010000079">
    <property type="protein sequence ID" value="KAF7193597.1"/>
    <property type="molecule type" value="Genomic_DNA"/>
</dbReference>
<keyword evidence="5" id="KW-0678">Repressor</keyword>
<dbReference type="GO" id="GO:0003712">
    <property type="term" value="F:transcription coregulator activity"/>
    <property type="evidence" value="ECO:0007669"/>
    <property type="project" value="InterPro"/>
</dbReference>
<comment type="function">
    <text evidence="10">Component of the SRB8-11 complex. The SRB8-11 complex is a regulatory module of the Mediator complex which is itself involved in regulation of basal and activated RNA polymerase II-dependent transcription. The SRB8-11 complex may be involved in the transcriptional repression of a subset of genes regulated by Mediator. It may inhibit the association of the Mediator complex with RNA polymerase II to form the holoenzyme complex.</text>
</comment>
<keyword evidence="14" id="KW-1185">Reference proteome</keyword>
<dbReference type="PANTHER" id="PTHR46567:SF1">
    <property type="entry name" value="MEDIATOR OF RNA POLYMERASE II TRANSCRIPTION SUBUNIT 12"/>
    <property type="match status" value="1"/>
</dbReference>
<gene>
    <name evidence="13" type="ORF">HII31_05061</name>
</gene>
<accession>A0A8H6RMY6</accession>
<name>A0A8H6RMY6_9PEZI</name>
<evidence type="ECO:0000256" key="11">
    <source>
        <dbReference type="ARBA" id="ARBA00032010"/>
    </source>
</evidence>
<dbReference type="Pfam" id="PF25326">
    <property type="entry name" value="ARM_SRB8"/>
    <property type="match status" value="1"/>
</dbReference>
<evidence type="ECO:0000259" key="12">
    <source>
        <dbReference type="SMART" id="SM01281"/>
    </source>
</evidence>
<organism evidence="13 14">
    <name type="scientific">Pseudocercospora fuligena</name>
    <dbReference type="NCBI Taxonomy" id="685502"/>
    <lineage>
        <taxon>Eukaryota</taxon>
        <taxon>Fungi</taxon>
        <taxon>Dikarya</taxon>
        <taxon>Ascomycota</taxon>
        <taxon>Pezizomycotina</taxon>
        <taxon>Dothideomycetes</taxon>
        <taxon>Dothideomycetidae</taxon>
        <taxon>Mycosphaerellales</taxon>
        <taxon>Mycosphaerellaceae</taxon>
        <taxon>Pseudocercospora</taxon>
    </lineage>
</organism>
<dbReference type="Proteomes" id="UP000660729">
    <property type="component" value="Unassembled WGS sequence"/>
</dbReference>
<comment type="subunit">
    <text evidence="3">Component of the SRB8-11 complex, which itself associates with the Mediator complex.</text>
</comment>
<evidence type="ECO:0000256" key="2">
    <source>
        <dbReference type="ARBA" id="ARBA00010289"/>
    </source>
</evidence>
<keyword evidence="6" id="KW-0805">Transcription regulation</keyword>
<evidence type="ECO:0000313" key="13">
    <source>
        <dbReference type="EMBL" id="KAF7193597.1"/>
    </source>
</evidence>
<evidence type="ECO:0000256" key="4">
    <source>
        <dbReference type="ARBA" id="ARBA00019622"/>
    </source>
</evidence>
<evidence type="ECO:0000256" key="5">
    <source>
        <dbReference type="ARBA" id="ARBA00022491"/>
    </source>
</evidence>
<comment type="subcellular location">
    <subcellularLocation>
        <location evidence="1">Nucleus</location>
    </subcellularLocation>
</comment>
<sequence length="1434" mass="156667">MDNRPALGVQRPLPPQRAVSGSYALQHGLKRAPQPSRLNNVRSVSQPVNIVDLTADGARVDARNTAAFLNNADKVYTSPDIINVEDDDNDRPTKRAKTGGRAFRAGGNISEAQRDAAHQAVRGSPLPSLPPRKNVIASRNTAQRSRRAVVDRAARRANGLEPPSIATRLPAPKLVADFHPWNGHHAEDILTETVVKGGYFDKAPGPNSAETSSAKPTIWSNLSAKNNMGLQTLSYLFTSVMEKRQAMGRVTAPSTFKPPPRVTVTDTKREAWLRDLANPDVPLRKQSRTIPHGVRGKLLMEQCLGKDIPMPRAVWLAKCVGANELRAFRRKGVSGAAAANGEAKWVREWTVSVEQFLEGVIACCGQSEWQLKMDYAVKLATSFYTERLLERDHYLDWIVTSFAQAPLERLPIWIILAQLYWKDITAFGRRGRQLAEATLENLHRISQGHLFVNDTLKARLQKLVMILAVTNRGCLIMPKTWQKYGYLLAPRTAMPDTPAHNILRRNARLIAPLLKTPQNTRCALLRLYAMLDSVALYLDVVKVSAACLAALRDINRLVSALLNWSASVFRPGLSRIYLAAQVISQLRKDGQDTDSAILGYLGSDPVNSVSSEHVHRVLVELVRRDAFSAGRYMQWLISSGALSGGHDSSMATALLPMLPRGALSPHLLNTRHTLMNRLKMNPNGDEALASVEAAVHSSAQSSQDIKSTVQQLSSFAKLELAERLVAKVVVWAKDGGMSLPYFCCLRETMETTGDLQALATILEASIYTDDTALLATICDTISMYGKAFAAIGCLQSMVDRVSERYRILRAQQALDRSFILALIVLLSRFPEKAQFIKYLDSDLAICDQQTSLAVCSPASDNLISMQASSLDSDSDIDSVFASGNTMDEHLMQRVFSRIVQRAIKASSQMDDGSSKICSWLNQLRAVDANNFDSMARSYTIAAIKNTGENTSMLTVICALVASGCLRFDFIVDLAKETKSSAAACSAIRLLCSTTIINGGLHPAEAYRYRVQQKRFRLGSAEKVIPLLVLAFEDPRVAIDDHGFHNMVMEYAVYKYADCIQALREAPSSSAFLANCGRLVTKMLNLGGSGTRTVSLDVKSIVALADPLSVVQCTGALAFLAKAGDDNDTELLPAVLEAIANGCEVWPQLLEGASQQTIAGIYKWAKEQVLNNASRQDGIESMSREEFSRVLDILDVAHHAAKGEDSSSIIGSVTEKLKALEPRLSGIAEAVVEERQKVMFTLHVLMHLTVLYSSNGSPDNDAGKQGRCNLLAAVCMILVHPGLQSHQEILEYIHDAASALADTLPAEVLASFGQSILRHGKSDPRLASILGTSSPPDAWLALVSQPLPQGSSQARALMKQAANQQQMAGRGNLPSPVQQTSSLQKAALRSDGRSLAEMKTMPFPLRRWEIMSDATPMVGDNDTSLSLSLFGARKV</sequence>
<evidence type="ECO:0000313" key="14">
    <source>
        <dbReference type="Proteomes" id="UP000660729"/>
    </source>
</evidence>
<evidence type="ECO:0000256" key="1">
    <source>
        <dbReference type="ARBA" id="ARBA00004123"/>
    </source>
</evidence>
<dbReference type="GO" id="GO:0006357">
    <property type="term" value="P:regulation of transcription by RNA polymerase II"/>
    <property type="evidence" value="ECO:0007669"/>
    <property type="project" value="InterPro"/>
</dbReference>
<dbReference type="OrthoDB" id="20828at2759"/>
<evidence type="ECO:0000256" key="10">
    <source>
        <dbReference type="ARBA" id="ARBA00025661"/>
    </source>
</evidence>
<keyword evidence="8" id="KW-0804">Transcription</keyword>
<keyword evidence="9" id="KW-0539">Nucleus</keyword>
<feature type="domain" description="Mediator complex subunit Med12" evidence="12">
    <location>
        <begin position="255"/>
        <end position="318"/>
    </location>
</feature>
<comment type="caution">
    <text evidence="13">The sequence shown here is derived from an EMBL/GenBank/DDBJ whole genome shotgun (WGS) entry which is preliminary data.</text>
</comment>
<dbReference type="SMART" id="SM01281">
    <property type="entry name" value="Med12"/>
    <property type="match status" value="1"/>
</dbReference>
<evidence type="ECO:0000256" key="9">
    <source>
        <dbReference type="ARBA" id="ARBA00023242"/>
    </source>
</evidence>
<reference evidence="13" key="1">
    <citation type="submission" date="2020-04" db="EMBL/GenBank/DDBJ databases">
        <title>Draft genome resource of the tomato pathogen Pseudocercospora fuligena.</title>
        <authorList>
            <person name="Zaccaron A."/>
        </authorList>
    </citation>
    <scope>NUCLEOTIDE SEQUENCE</scope>
    <source>
        <strain evidence="13">PF001</strain>
    </source>
</reference>
<dbReference type="Pfam" id="PF09497">
    <property type="entry name" value="Med12"/>
    <property type="match status" value="1"/>
</dbReference>
<dbReference type="InterPro" id="IPR057344">
    <property type="entry name" value="ARM_SRB8"/>
</dbReference>